<name>A0ABT8GI15_9MICO</name>
<dbReference type="CDD" id="cd01392">
    <property type="entry name" value="HTH_LacI"/>
    <property type="match status" value="1"/>
</dbReference>
<dbReference type="PROSITE" id="PS50932">
    <property type="entry name" value="HTH_LACI_2"/>
    <property type="match status" value="1"/>
</dbReference>
<sequence>MTRERHATTIAEVARHADVSPATVSRVMNGRFFGDPAVAERVRASAVALAYMPNHTARSLALGQTQAVAFVVPDLSNPAFQAVLTGLSKTAGKEGYRVLVADSAESPSDEPLLATEIRRRCDAIVLCAPRMPHDELVALSESLRPLVLINRAVPEIDTPTLSIDYRSGIRDLAQHVYDLGHRHLVYLEGPPQSASNAHRLRGLDDFAAAVPGVRVDRVRAGVTSDDGFAARTAVRDSGATAALAFNDLVAVGLLNGLIDLGVRVPDDVSVTGFDDIPFARFTAPSLTTASVGHAELGVEAWARMSALLAGDVPGDNVVYAPRVEVRASTGPAIR</sequence>
<dbReference type="GO" id="GO:0003677">
    <property type="term" value="F:DNA binding"/>
    <property type="evidence" value="ECO:0007669"/>
    <property type="project" value="UniProtKB-KW"/>
</dbReference>
<dbReference type="EMBL" id="JAUHQA010000001">
    <property type="protein sequence ID" value="MDN4481073.1"/>
    <property type="molecule type" value="Genomic_DNA"/>
</dbReference>
<evidence type="ECO:0000256" key="2">
    <source>
        <dbReference type="ARBA" id="ARBA00023125"/>
    </source>
</evidence>
<dbReference type="Pfam" id="PF13377">
    <property type="entry name" value="Peripla_BP_3"/>
    <property type="match status" value="1"/>
</dbReference>
<feature type="domain" description="HTH lacI-type" evidence="4">
    <location>
        <begin position="8"/>
        <end position="62"/>
    </location>
</feature>
<dbReference type="Gene3D" id="3.40.50.2300">
    <property type="match status" value="2"/>
</dbReference>
<dbReference type="SUPFAM" id="SSF47413">
    <property type="entry name" value="lambda repressor-like DNA-binding domains"/>
    <property type="match status" value="1"/>
</dbReference>
<dbReference type="RefSeq" id="WP_301142585.1">
    <property type="nucleotide sequence ID" value="NZ_JAUHQA010000001.1"/>
</dbReference>
<evidence type="ECO:0000259" key="4">
    <source>
        <dbReference type="PROSITE" id="PS50932"/>
    </source>
</evidence>
<accession>A0ABT8GI15</accession>
<evidence type="ECO:0000313" key="5">
    <source>
        <dbReference type="EMBL" id="MDN4481073.1"/>
    </source>
</evidence>
<dbReference type="PANTHER" id="PTHR30146:SF153">
    <property type="entry name" value="LACTOSE OPERON REPRESSOR"/>
    <property type="match status" value="1"/>
</dbReference>
<dbReference type="SMART" id="SM00354">
    <property type="entry name" value="HTH_LACI"/>
    <property type="match status" value="1"/>
</dbReference>
<comment type="caution">
    <text evidence="5">The sequence shown here is derived from an EMBL/GenBank/DDBJ whole genome shotgun (WGS) entry which is preliminary data.</text>
</comment>
<evidence type="ECO:0000256" key="3">
    <source>
        <dbReference type="ARBA" id="ARBA00023163"/>
    </source>
</evidence>
<dbReference type="CDD" id="cd06267">
    <property type="entry name" value="PBP1_LacI_sugar_binding-like"/>
    <property type="match status" value="1"/>
</dbReference>
<protein>
    <submittedName>
        <fullName evidence="5">LacI family DNA-binding transcriptional regulator</fullName>
    </submittedName>
</protein>
<dbReference type="InterPro" id="IPR046335">
    <property type="entry name" value="LacI/GalR-like_sensor"/>
</dbReference>
<dbReference type="PROSITE" id="PS00356">
    <property type="entry name" value="HTH_LACI_1"/>
    <property type="match status" value="1"/>
</dbReference>
<dbReference type="Proteomes" id="UP001172708">
    <property type="component" value="Unassembled WGS sequence"/>
</dbReference>
<keyword evidence="3" id="KW-0804">Transcription</keyword>
<keyword evidence="2 5" id="KW-0238">DNA-binding</keyword>
<proteinExistence type="predicted"/>
<organism evidence="5 6">
    <name type="scientific">Demequina muriae</name>
    <dbReference type="NCBI Taxonomy" id="3051664"/>
    <lineage>
        <taxon>Bacteria</taxon>
        <taxon>Bacillati</taxon>
        <taxon>Actinomycetota</taxon>
        <taxon>Actinomycetes</taxon>
        <taxon>Micrococcales</taxon>
        <taxon>Demequinaceae</taxon>
        <taxon>Demequina</taxon>
    </lineage>
</organism>
<dbReference type="InterPro" id="IPR000843">
    <property type="entry name" value="HTH_LacI"/>
</dbReference>
<gene>
    <name evidence="5" type="ORF">QQX02_09085</name>
</gene>
<keyword evidence="1" id="KW-0805">Transcription regulation</keyword>
<dbReference type="SUPFAM" id="SSF53822">
    <property type="entry name" value="Periplasmic binding protein-like I"/>
    <property type="match status" value="1"/>
</dbReference>
<evidence type="ECO:0000313" key="6">
    <source>
        <dbReference type="Proteomes" id="UP001172708"/>
    </source>
</evidence>
<reference evidence="5" key="1">
    <citation type="submission" date="2023-06" db="EMBL/GenBank/DDBJ databases">
        <title>Egi l300058.</title>
        <authorList>
            <person name="Gao L."/>
            <person name="Fang B.-Z."/>
            <person name="Li W.-J."/>
        </authorList>
    </citation>
    <scope>NUCLEOTIDE SEQUENCE</scope>
    <source>
        <strain evidence="5">EGI L300058</strain>
    </source>
</reference>
<dbReference type="Pfam" id="PF00356">
    <property type="entry name" value="LacI"/>
    <property type="match status" value="1"/>
</dbReference>
<dbReference type="Gene3D" id="1.10.260.40">
    <property type="entry name" value="lambda repressor-like DNA-binding domains"/>
    <property type="match status" value="1"/>
</dbReference>
<dbReference type="PANTHER" id="PTHR30146">
    <property type="entry name" value="LACI-RELATED TRANSCRIPTIONAL REPRESSOR"/>
    <property type="match status" value="1"/>
</dbReference>
<dbReference type="InterPro" id="IPR010982">
    <property type="entry name" value="Lambda_DNA-bd_dom_sf"/>
</dbReference>
<dbReference type="InterPro" id="IPR028082">
    <property type="entry name" value="Peripla_BP_I"/>
</dbReference>
<evidence type="ECO:0000256" key="1">
    <source>
        <dbReference type="ARBA" id="ARBA00023015"/>
    </source>
</evidence>
<keyword evidence="6" id="KW-1185">Reference proteome</keyword>